<dbReference type="InterPro" id="IPR050807">
    <property type="entry name" value="TransReg_Diox_bact_type"/>
</dbReference>
<proteinExistence type="predicted"/>
<sequence length="192" mass="20132">MDDDIARPAADVGRRVRELRVDRGLSLSELARRAGIGKGSLSEIEAGRRNPTIETLYALCGPMSVPMTALVGDEPAPPGHHPRTRGGGMTSVTLDVRHLADHTVEVFRLEFEPGADHTSPAHGPGVVEHLTVVAGTVSAGPTGRLTTVPAGSSTSFRSDSTHRYRAGDDPAEAVLVILTPADAEPPPPGMAR</sequence>
<protein>
    <submittedName>
        <fullName evidence="4">Helix-turn-helix domain-containing protein</fullName>
    </submittedName>
</protein>
<keyword evidence="1" id="KW-0238">DNA-binding</keyword>
<feature type="region of interest" description="Disordered" evidence="2">
    <location>
        <begin position="138"/>
        <end position="165"/>
    </location>
</feature>
<dbReference type="PANTHER" id="PTHR46797:SF1">
    <property type="entry name" value="METHYLPHOSPHONATE SYNTHASE"/>
    <property type="match status" value="1"/>
</dbReference>
<dbReference type="Proteomes" id="UP001597068">
    <property type="component" value="Unassembled WGS sequence"/>
</dbReference>
<feature type="compositionally biased region" description="Polar residues" evidence="2">
    <location>
        <begin position="149"/>
        <end position="158"/>
    </location>
</feature>
<organism evidence="4 5">
    <name type="scientific">Williamsia deligens</name>
    <dbReference type="NCBI Taxonomy" id="321325"/>
    <lineage>
        <taxon>Bacteria</taxon>
        <taxon>Bacillati</taxon>
        <taxon>Actinomycetota</taxon>
        <taxon>Actinomycetes</taxon>
        <taxon>Mycobacteriales</taxon>
        <taxon>Nocardiaceae</taxon>
        <taxon>Williamsia</taxon>
    </lineage>
</organism>
<dbReference type="InterPro" id="IPR014710">
    <property type="entry name" value="RmlC-like_jellyroll"/>
</dbReference>
<dbReference type="PROSITE" id="PS50943">
    <property type="entry name" value="HTH_CROC1"/>
    <property type="match status" value="1"/>
</dbReference>
<dbReference type="EMBL" id="JBHTIL010000001">
    <property type="protein sequence ID" value="MFD0925935.1"/>
    <property type="molecule type" value="Genomic_DNA"/>
</dbReference>
<dbReference type="Pfam" id="PF01381">
    <property type="entry name" value="HTH_3"/>
    <property type="match status" value="1"/>
</dbReference>
<feature type="domain" description="HTH cro/C1-type" evidence="3">
    <location>
        <begin position="16"/>
        <end position="70"/>
    </location>
</feature>
<dbReference type="CDD" id="cd00093">
    <property type="entry name" value="HTH_XRE"/>
    <property type="match status" value="1"/>
</dbReference>
<dbReference type="SUPFAM" id="SSF47413">
    <property type="entry name" value="lambda repressor-like DNA-binding domains"/>
    <property type="match status" value="1"/>
</dbReference>
<evidence type="ECO:0000313" key="5">
    <source>
        <dbReference type="Proteomes" id="UP001597068"/>
    </source>
</evidence>
<dbReference type="PANTHER" id="PTHR46797">
    <property type="entry name" value="HTH-TYPE TRANSCRIPTIONAL REGULATOR"/>
    <property type="match status" value="1"/>
</dbReference>
<evidence type="ECO:0000256" key="2">
    <source>
        <dbReference type="SAM" id="MobiDB-lite"/>
    </source>
</evidence>
<reference evidence="5" key="1">
    <citation type="journal article" date="2019" name="Int. J. Syst. Evol. Microbiol.">
        <title>The Global Catalogue of Microorganisms (GCM) 10K type strain sequencing project: providing services to taxonomists for standard genome sequencing and annotation.</title>
        <authorList>
            <consortium name="The Broad Institute Genomics Platform"/>
            <consortium name="The Broad Institute Genome Sequencing Center for Infectious Disease"/>
            <person name="Wu L."/>
            <person name="Ma J."/>
        </authorList>
    </citation>
    <scope>NUCLEOTIDE SEQUENCE [LARGE SCALE GENOMIC DNA]</scope>
    <source>
        <strain evidence="5">CCUG 50873</strain>
    </source>
</reference>
<evidence type="ECO:0000259" key="3">
    <source>
        <dbReference type="PROSITE" id="PS50943"/>
    </source>
</evidence>
<accession>A0ABW3G8I9</accession>
<gene>
    <name evidence="4" type="ORF">ACFQ04_09320</name>
</gene>
<evidence type="ECO:0000313" key="4">
    <source>
        <dbReference type="EMBL" id="MFD0925935.1"/>
    </source>
</evidence>
<dbReference type="SMART" id="SM00530">
    <property type="entry name" value="HTH_XRE"/>
    <property type="match status" value="1"/>
</dbReference>
<dbReference type="CDD" id="cd02209">
    <property type="entry name" value="cupin_XRE_C"/>
    <property type="match status" value="1"/>
</dbReference>
<dbReference type="InterPro" id="IPR001387">
    <property type="entry name" value="Cro/C1-type_HTH"/>
</dbReference>
<dbReference type="Gene3D" id="1.10.260.40">
    <property type="entry name" value="lambda repressor-like DNA-binding domains"/>
    <property type="match status" value="1"/>
</dbReference>
<comment type="caution">
    <text evidence="4">The sequence shown here is derived from an EMBL/GenBank/DDBJ whole genome shotgun (WGS) entry which is preliminary data.</text>
</comment>
<dbReference type="InterPro" id="IPR011051">
    <property type="entry name" value="RmlC_Cupin_sf"/>
</dbReference>
<name>A0ABW3G8I9_9NOCA</name>
<dbReference type="RefSeq" id="WP_253646152.1">
    <property type="nucleotide sequence ID" value="NZ_BAAAMO010000002.1"/>
</dbReference>
<keyword evidence="5" id="KW-1185">Reference proteome</keyword>
<dbReference type="InterPro" id="IPR010982">
    <property type="entry name" value="Lambda_DNA-bd_dom_sf"/>
</dbReference>
<dbReference type="Gene3D" id="2.60.120.10">
    <property type="entry name" value="Jelly Rolls"/>
    <property type="match status" value="1"/>
</dbReference>
<evidence type="ECO:0000256" key="1">
    <source>
        <dbReference type="ARBA" id="ARBA00023125"/>
    </source>
</evidence>
<dbReference type="SUPFAM" id="SSF51182">
    <property type="entry name" value="RmlC-like cupins"/>
    <property type="match status" value="1"/>
</dbReference>